<evidence type="ECO:0000256" key="3">
    <source>
        <dbReference type="ARBA" id="ARBA00022842"/>
    </source>
</evidence>
<dbReference type="GO" id="GO:0008962">
    <property type="term" value="F:phosphatidylglycerophosphatase activity"/>
    <property type="evidence" value="ECO:0007669"/>
    <property type="project" value="InterPro"/>
</dbReference>
<dbReference type="InterPro" id="IPR023214">
    <property type="entry name" value="HAD_sf"/>
</dbReference>
<accession>A0A553IHJ2</accession>
<dbReference type="NCBIfam" id="TIGR01662">
    <property type="entry name" value="HAD-SF-IIIA"/>
    <property type="match status" value="1"/>
</dbReference>
<organism evidence="4 5">
    <name type="scientific">Acholeplasma laidlawii</name>
    <dbReference type="NCBI Taxonomy" id="2148"/>
    <lineage>
        <taxon>Bacteria</taxon>
        <taxon>Bacillati</taxon>
        <taxon>Mycoplasmatota</taxon>
        <taxon>Mollicutes</taxon>
        <taxon>Acholeplasmatales</taxon>
        <taxon>Acholeplasmataceae</taxon>
        <taxon>Acholeplasma</taxon>
    </lineage>
</organism>
<evidence type="ECO:0000313" key="4">
    <source>
        <dbReference type="EMBL" id="TRX99669.1"/>
    </source>
</evidence>
<dbReference type="NCBIfam" id="TIGR01549">
    <property type="entry name" value="HAD-SF-IA-v1"/>
    <property type="match status" value="1"/>
</dbReference>
<dbReference type="NCBIfam" id="TIGR01668">
    <property type="entry name" value="YqeG_hyp_ppase"/>
    <property type="match status" value="1"/>
</dbReference>
<dbReference type="SUPFAM" id="SSF56784">
    <property type="entry name" value="HAD-like"/>
    <property type="match status" value="1"/>
</dbReference>
<proteinExistence type="predicted"/>
<sequence>MIKARNLIPSLYQESIATIDYDMLKKQGITTLFFDLDNTIIDYNQTKLTSESIEFLARLEKEFKVLIISNSHNKRVSFAVGHQFKYVSFAKKPLKMGFKKALKMLGSKVSETAMIGDQLLTDIHGANRLGMYNILVDPIAKKTDRLPTRINRQLEKYFLKKIERKYPDEFGKGLNVYAIKHY</sequence>
<dbReference type="Gene3D" id="3.40.50.1000">
    <property type="entry name" value="HAD superfamily/HAD-like"/>
    <property type="match status" value="1"/>
</dbReference>
<dbReference type="PANTHER" id="PTHR46470">
    <property type="entry name" value="N-ACYLNEURAMINATE-9-PHOSPHATASE"/>
    <property type="match status" value="1"/>
</dbReference>
<dbReference type="GeneID" id="41339053"/>
<evidence type="ECO:0000256" key="2">
    <source>
        <dbReference type="ARBA" id="ARBA00022801"/>
    </source>
</evidence>
<dbReference type="InterPro" id="IPR010021">
    <property type="entry name" value="PGPP1/Gep4"/>
</dbReference>
<dbReference type="InterPro" id="IPR006549">
    <property type="entry name" value="HAD-SF_hydro_IIIA"/>
</dbReference>
<protein>
    <submittedName>
        <fullName evidence="4">YqeG family HAD IIIA-type phosphatase</fullName>
    </submittedName>
</protein>
<comment type="caution">
    <text evidence="4">The sequence shown here is derived from an EMBL/GenBank/DDBJ whole genome shotgun (WGS) entry which is preliminary data.</text>
</comment>
<dbReference type="OMA" id="ETDKWNT"/>
<dbReference type="Pfam" id="PF00702">
    <property type="entry name" value="Hydrolase"/>
    <property type="match status" value="1"/>
</dbReference>
<name>A0A553IHJ2_ACHLA</name>
<gene>
    <name evidence="4" type="ORF">FNV44_01110</name>
</gene>
<dbReference type="AlphaFoldDB" id="A0A553IHJ2"/>
<evidence type="ECO:0000256" key="1">
    <source>
        <dbReference type="ARBA" id="ARBA00001946"/>
    </source>
</evidence>
<dbReference type="RefSeq" id="WP_012242844.1">
    <property type="nucleotide sequence ID" value="NZ_JACAOE010000001.1"/>
</dbReference>
<dbReference type="GO" id="GO:0044281">
    <property type="term" value="P:small molecule metabolic process"/>
    <property type="evidence" value="ECO:0007669"/>
    <property type="project" value="UniProtKB-ARBA"/>
</dbReference>
<dbReference type="EMBL" id="VKID01000001">
    <property type="protein sequence ID" value="TRX99669.1"/>
    <property type="molecule type" value="Genomic_DNA"/>
</dbReference>
<keyword evidence="3" id="KW-0460">Magnesium</keyword>
<keyword evidence="2" id="KW-0378">Hydrolase</keyword>
<dbReference type="InterPro" id="IPR036412">
    <property type="entry name" value="HAD-like_sf"/>
</dbReference>
<dbReference type="Proteomes" id="UP000315938">
    <property type="component" value="Unassembled WGS sequence"/>
</dbReference>
<dbReference type="InterPro" id="IPR006439">
    <property type="entry name" value="HAD-SF_hydro_IA"/>
</dbReference>
<comment type="cofactor">
    <cofactor evidence="1">
        <name>Mg(2+)</name>
        <dbReference type="ChEBI" id="CHEBI:18420"/>
    </cofactor>
</comment>
<evidence type="ECO:0000313" key="5">
    <source>
        <dbReference type="Proteomes" id="UP000315938"/>
    </source>
</evidence>
<dbReference type="InterPro" id="IPR051400">
    <property type="entry name" value="HAD-like_hydrolase"/>
</dbReference>
<reference evidence="4 5" key="1">
    <citation type="submission" date="2019-07" db="EMBL/GenBank/DDBJ databases">
        <title>Genome sequence of Acholeplasma laidlawii strain with increased resistance to erythromycin.</title>
        <authorList>
            <person name="Medvedeva E.S."/>
            <person name="Baranova N.B."/>
            <person name="Siniagina M.N."/>
            <person name="Mouzykantov A."/>
            <person name="Chernova O.A."/>
            <person name="Chernov V.M."/>
        </authorList>
    </citation>
    <scope>NUCLEOTIDE SEQUENCE [LARGE SCALE GENOMIC DNA]</scope>
    <source>
        <strain evidence="4 5">PG8REry</strain>
    </source>
</reference>